<dbReference type="EMBL" id="OU963909">
    <property type="protein sequence ID" value="CAH0400020.1"/>
    <property type="molecule type" value="Genomic_DNA"/>
</dbReference>
<sequence>MSVQRSPPVSQISLDILKPNSLQYKSDSALNAPNNTTQESNYFNISKRQKRTLDDTNEQQISSISEMTALFNDKFELLNNAMLTIMTQNQEINQTVKDISSKHEQLLTKLNILERENSVYKQKLYILENKLDTLERQTRCTTMEVRNIPKQEKETRAVLVSIIKQIGLQLNPDTSINDSDIRDIFRNKSEAVVVDFSTVSQKENLILQYKSFNKLRRQKKEPLFNTEHINLLGSPRPIFVSEYLTTKARRLFYLARANVKNKKLAAAWTSYGKIYIKKEEDSPPIRVDDESDLPKLDL</sequence>
<organism evidence="3 4">
    <name type="scientific">Chilo suppressalis</name>
    <name type="common">Asiatic rice borer moth</name>
    <dbReference type="NCBI Taxonomy" id="168631"/>
    <lineage>
        <taxon>Eukaryota</taxon>
        <taxon>Metazoa</taxon>
        <taxon>Ecdysozoa</taxon>
        <taxon>Arthropoda</taxon>
        <taxon>Hexapoda</taxon>
        <taxon>Insecta</taxon>
        <taxon>Pterygota</taxon>
        <taxon>Neoptera</taxon>
        <taxon>Endopterygota</taxon>
        <taxon>Lepidoptera</taxon>
        <taxon>Glossata</taxon>
        <taxon>Ditrysia</taxon>
        <taxon>Pyraloidea</taxon>
        <taxon>Crambidae</taxon>
        <taxon>Crambinae</taxon>
        <taxon>Chilo</taxon>
    </lineage>
</organism>
<dbReference type="InterPro" id="IPR057251">
    <property type="entry name" value="FP_C"/>
</dbReference>
<evidence type="ECO:0000313" key="3">
    <source>
        <dbReference type="EMBL" id="CAH0400020.1"/>
    </source>
</evidence>
<accession>A0ABN8B215</accession>
<dbReference type="Proteomes" id="UP001153292">
    <property type="component" value="Chromosome 16"/>
</dbReference>
<evidence type="ECO:0000313" key="4">
    <source>
        <dbReference type="Proteomes" id="UP001153292"/>
    </source>
</evidence>
<evidence type="ECO:0000259" key="2">
    <source>
        <dbReference type="Pfam" id="PF25298"/>
    </source>
</evidence>
<name>A0ABN8B215_CHISP</name>
<reference evidence="3" key="1">
    <citation type="submission" date="2021-12" db="EMBL/GenBank/DDBJ databases">
        <authorList>
            <person name="King R."/>
        </authorList>
    </citation>
    <scope>NUCLEOTIDE SEQUENCE</scope>
</reference>
<keyword evidence="4" id="KW-1185">Reference proteome</keyword>
<dbReference type="Pfam" id="PF25298">
    <property type="entry name" value="Baculo_FP_2nd"/>
    <property type="match status" value="1"/>
</dbReference>
<feature type="coiled-coil region" evidence="1">
    <location>
        <begin position="96"/>
        <end position="137"/>
    </location>
</feature>
<proteinExistence type="predicted"/>
<keyword evidence="1" id="KW-0175">Coiled coil</keyword>
<feature type="domain" description="FP protein C-terminal" evidence="2">
    <location>
        <begin position="245"/>
        <end position="296"/>
    </location>
</feature>
<gene>
    <name evidence="3" type="ORF">CHILSU_LOCUS3201</name>
</gene>
<protein>
    <recommendedName>
        <fullName evidence="2">FP protein C-terminal domain-containing protein</fullName>
    </recommendedName>
</protein>
<evidence type="ECO:0000256" key="1">
    <source>
        <dbReference type="SAM" id="Coils"/>
    </source>
</evidence>